<dbReference type="Pfam" id="PF03176">
    <property type="entry name" value="MMPL"/>
    <property type="match status" value="2"/>
</dbReference>
<dbReference type="PANTHER" id="PTHR33406">
    <property type="entry name" value="MEMBRANE PROTEIN MJ1562-RELATED"/>
    <property type="match status" value="1"/>
</dbReference>
<name>A0ABD6B4Z7_9EURY</name>
<feature type="transmembrane region" description="Helical" evidence="7">
    <location>
        <begin position="220"/>
        <end position="237"/>
    </location>
</feature>
<keyword evidence="3" id="KW-1003">Cell membrane</keyword>
<feature type="transmembrane region" description="Helical" evidence="7">
    <location>
        <begin position="244"/>
        <end position="266"/>
    </location>
</feature>
<evidence type="ECO:0000256" key="5">
    <source>
        <dbReference type="ARBA" id="ARBA00022989"/>
    </source>
</evidence>
<dbReference type="RefSeq" id="WP_379818295.1">
    <property type="nucleotide sequence ID" value="NZ_JBHUDH010000053.1"/>
</dbReference>
<keyword evidence="5 7" id="KW-1133">Transmembrane helix</keyword>
<evidence type="ECO:0000256" key="3">
    <source>
        <dbReference type="ARBA" id="ARBA00022475"/>
    </source>
</evidence>
<feature type="transmembrane region" description="Helical" evidence="7">
    <location>
        <begin position="635"/>
        <end position="658"/>
    </location>
</feature>
<feature type="transmembrane region" description="Helical" evidence="7">
    <location>
        <begin position="312"/>
        <end position="332"/>
    </location>
</feature>
<dbReference type="InterPro" id="IPR000731">
    <property type="entry name" value="SSD"/>
</dbReference>
<sequence>MVLLSGVVVAGIPQLDTGSQAGADADAFDDVERVQKAQYAQSQFGGSDDGPDRSFEAVYVRDDDGNVLSKSSLLAGLRYQRTIRENETIDAALHDDGVTGLSNLVAKRAAGSPNASFDEQIRALEGATPAEVERLVGRTLSNDPRALRYLPADHGRNETTATDRRLLVAFDADAGNGTVDNATAALYHSASERSAAGFFVVNSAAMRDARSHFFGEMVELVVPAALAFILVVLGFAYRDLVDVVVGMVGVALSVVWMFGLLGWLGVAAGMTSIIPVVLVAGLSIDYGFHVFNRYREQRGEAEAIREPMRRGVSLVATALVLVTVTAAIGFLANLSNPLPLIRDLGVSITLGVVSALLIFLTVVPALKIEVDGLLERAGIDRHKRALGHGRYLRPALTKAVTVARRAAPAVLVLTLVVGSAGGVAWADLDEESYQQNDGVVAEWKQELPDPIGWDPHPVPERSQHVDEVYQPASAEAATQEPILIEGEVTSDDTLEDLRRGVDYIDEQGLVVDRADTPGVRSPVTAMQSVAARNDSFAAVLDDADTDGDGVPDRNLEGVYDAFYAADSEVASSVIERDDGEYESLLVTLSLDADYADASDVVPELAEGADRMADGDDRTATVVGNLAVNDAVLGEVVGGILTTMVLALAAITLTLAAVFEYMHGSATLGLVVSVPIALVLGLVIGGMAVLSIPLTLLTALLMSLVIGLGVDYNIHVGDRFADERRAGAGTFEALEAAVTGTGGALLGSTLTSAGAFATIALVPHPQLQSFGAIVVVAMTTAFAMSVLVLPSLLTLWDRYVPASVATAATPAEIPQD</sequence>
<gene>
    <name evidence="9" type="ORF">ACFR9S_06440</name>
</gene>
<proteinExistence type="inferred from homology"/>
<evidence type="ECO:0000313" key="9">
    <source>
        <dbReference type="EMBL" id="MFD1525943.1"/>
    </source>
</evidence>
<feature type="transmembrane region" description="Helical" evidence="7">
    <location>
        <begin position="766"/>
        <end position="788"/>
    </location>
</feature>
<keyword evidence="10" id="KW-1185">Reference proteome</keyword>
<keyword evidence="4 7" id="KW-0812">Transmembrane</keyword>
<accession>A0ABD6B4Z7</accession>
<feature type="transmembrane region" description="Helical" evidence="7">
    <location>
        <begin position="735"/>
        <end position="760"/>
    </location>
</feature>
<evidence type="ECO:0000256" key="7">
    <source>
        <dbReference type="SAM" id="Phobius"/>
    </source>
</evidence>
<feature type="transmembrane region" description="Helical" evidence="7">
    <location>
        <begin position="665"/>
        <end position="689"/>
    </location>
</feature>
<feature type="transmembrane region" description="Helical" evidence="7">
    <location>
        <begin position="344"/>
        <end position="366"/>
    </location>
</feature>
<comment type="subcellular location">
    <subcellularLocation>
        <location evidence="1">Cell membrane</location>
        <topology evidence="1">Multi-pass membrane protein</topology>
    </subcellularLocation>
</comment>
<feature type="domain" description="SSD" evidence="8">
    <location>
        <begin position="664"/>
        <end position="794"/>
    </location>
</feature>
<feature type="transmembrane region" description="Helical" evidence="7">
    <location>
        <begin position="272"/>
        <end position="291"/>
    </location>
</feature>
<feature type="transmembrane region" description="Helical" evidence="7">
    <location>
        <begin position="695"/>
        <end position="714"/>
    </location>
</feature>
<evidence type="ECO:0000259" key="8">
    <source>
        <dbReference type="PROSITE" id="PS50156"/>
    </source>
</evidence>
<evidence type="ECO:0000256" key="1">
    <source>
        <dbReference type="ARBA" id="ARBA00004651"/>
    </source>
</evidence>
<dbReference type="AlphaFoldDB" id="A0ABD6B4Z7"/>
<evidence type="ECO:0000313" key="10">
    <source>
        <dbReference type="Proteomes" id="UP001597111"/>
    </source>
</evidence>
<evidence type="ECO:0000256" key="4">
    <source>
        <dbReference type="ARBA" id="ARBA00022692"/>
    </source>
</evidence>
<dbReference type="PROSITE" id="PS50156">
    <property type="entry name" value="SSD"/>
    <property type="match status" value="2"/>
</dbReference>
<dbReference type="PANTHER" id="PTHR33406:SF6">
    <property type="entry name" value="MEMBRANE PROTEIN YDGH-RELATED"/>
    <property type="match status" value="1"/>
</dbReference>
<evidence type="ECO:0000256" key="6">
    <source>
        <dbReference type="ARBA" id="ARBA00023136"/>
    </source>
</evidence>
<dbReference type="Proteomes" id="UP001597111">
    <property type="component" value="Unassembled WGS sequence"/>
</dbReference>
<evidence type="ECO:0000256" key="2">
    <source>
        <dbReference type="ARBA" id="ARBA00010157"/>
    </source>
</evidence>
<organism evidence="9 10">
    <name type="scientific">Halolamina salina</name>
    <dbReference type="NCBI Taxonomy" id="1220023"/>
    <lineage>
        <taxon>Archaea</taxon>
        <taxon>Methanobacteriati</taxon>
        <taxon>Methanobacteriota</taxon>
        <taxon>Stenosarchaea group</taxon>
        <taxon>Halobacteria</taxon>
        <taxon>Halobacteriales</taxon>
        <taxon>Haloferacaceae</taxon>
    </lineage>
</organism>
<reference evidence="9 10" key="1">
    <citation type="journal article" date="2019" name="Int. J. Syst. Evol. Microbiol.">
        <title>The Global Catalogue of Microorganisms (GCM) 10K type strain sequencing project: providing services to taxonomists for standard genome sequencing and annotation.</title>
        <authorList>
            <consortium name="The Broad Institute Genomics Platform"/>
            <consortium name="The Broad Institute Genome Sequencing Center for Infectious Disease"/>
            <person name="Wu L."/>
            <person name="Ma J."/>
        </authorList>
    </citation>
    <scope>NUCLEOTIDE SEQUENCE [LARGE SCALE GENOMIC DNA]</scope>
    <source>
        <strain evidence="9 10">CGMCC 1.12285</strain>
    </source>
</reference>
<dbReference type="EMBL" id="JBHUDH010000053">
    <property type="protein sequence ID" value="MFD1525943.1"/>
    <property type="molecule type" value="Genomic_DNA"/>
</dbReference>
<dbReference type="Gene3D" id="1.20.1640.10">
    <property type="entry name" value="Multidrug efflux transporter AcrB transmembrane domain"/>
    <property type="match status" value="2"/>
</dbReference>
<comment type="caution">
    <text evidence="9">The sequence shown here is derived from an EMBL/GenBank/DDBJ whole genome shotgun (WGS) entry which is preliminary data.</text>
</comment>
<dbReference type="SUPFAM" id="SSF82866">
    <property type="entry name" value="Multidrug efflux transporter AcrB transmembrane domain"/>
    <property type="match status" value="2"/>
</dbReference>
<dbReference type="InterPro" id="IPR050545">
    <property type="entry name" value="Mycobact_MmpL"/>
</dbReference>
<protein>
    <submittedName>
        <fullName evidence="9">RND family transporter</fullName>
    </submittedName>
</protein>
<comment type="similarity">
    <text evidence="2">Belongs to the resistance-nodulation-cell division (RND) (TC 2.A.6) family. MmpL subfamily.</text>
</comment>
<keyword evidence="6 7" id="KW-0472">Membrane</keyword>
<feature type="domain" description="SSD" evidence="8">
    <location>
        <begin position="244"/>
        <end position="369"/>
    </location>
</feature>
<dbReference type="InterPro" id="IPR004869">
    <property type="entry name" value="MMPL_dom"/>
</dbReference>
<feature type="transmembrane region" description="Helical" evidence="7">
    <location>
        <begin position="406"/>
        <end position="426"/>
    </location>
</feature>
<dbReference type="GO" id="GO:0005886">
    <property type="term" value="C:plasma membrane"/>
    <property type="evidence" value="ECO:0007669"/>
    <property type="project" value="UniProtKB-SubCell"/>
</dbReference>